<dbReference type="HOGENOM" id="CLU_939021_0_0_4"/>
<sequence length="296" mass="33673">MGCSHVSMSNCKTRRRFMCIECGFELVKNCLWRPESKHGMENKLGAIVKLPGIGNIRTIISNKTKDGWKELQKNSSVAAKKGQNFILDNIRPLGVNKDVKARWSISASQKPVNRPALPRKINVDFAKVVNNVWLHKTSGSMPPKGINVKLKSSLSGAKIANGFFQKTSTVSDKDRDVLQERANNLLKRLDNAEEAINRSRRNVFINRNRNNKENREVLDSRLRGIFGEATSEIDLSRRRIHKITQINSYQRSGSLPKAGLSKKQYDDLMKKLDNIELGIQSRLRITKNIFDDLYKL</sequence>
<evidence type="ECO:0000256" key="1">
    <source>
        <dbReference type="SAM" id="Coils"/>
    </source>
</evidence>
<evidence type="ECO:0000313" key="2">
    <source>
        <dbReference type="EMBL" id="CBW76970.1"/>
    </source>
</evidence>
<dbReference type="KEGG" id="brh:RBRH_01856"/>
<geneLocation type="plasmid" evidence="2 3">
    <name>pBRH01</name>
</geneLocation>
<reference evidence="2 3" key="1">
    <citation type="journal article" date="2011" name="J. Bacteriol.">
        <title>Complete genome sequence of Burkholderia rhizoxinica, an endosymbiont of Rhizopus microsporus.</title>
        <authorList>
            <person name="Lackner G."/>
            <person name="Moebius N."/>
            <person name="Partida-Martinez L."/>
            <person name="Hertweck C."/>
        </authorList>
    </citation>
    <scope>NUCLEOTIDE SEQUENCE [LARGE SCALE GENOMIC DNA]</scope>
    <source>
        <strain evidence="3">DSM 19002 / CIP 109453 / HKI 454</strain>
        <plasmid evidence="2 3">pBRH01</plasmid>
    </source>
</reference>
<keyword evidence="2" id="KW-0614">Plasmid</keyword>
<protein>
    <submittedName>
        <fullName evidence="2">Uncharacterized protein</fullName>
    </submittedName>
</protein>
<organism evidence="2 3">
    <name type="scientific">Mycetohabitans rhizoxinica (strain DSM 19002 / CIP 109453 / HKI 454)</name>
    <name type="common">Paraburkholderia rhizoxinica</name>
    <dbReference type="NCBI Taxonomy" id="882378"/>
    <lineage>
        <taxon>Bacteria</taxon>
        <taxon>Pseudomonadati</taxon>
        <taxon>Pseudomonadota</taxon>
        <taxon>Betaproteobacteria</taxon>
        <taxon>Burkholderiales</taxon>
        <taxon>Burkholderiaceae</taxon>
        <taxon>Mycetohabitans</taxon>
    </lineage>
</organism>
<dbReference type="Proteomes" id="UP000007437">
    <property type="component" value="Plasmid pBRH01"/>
</dbReference>
<accession>E5AV46</accession>
<dbReference type="EMBL" id="FR687360">
    <property type="protein sequence ID" value="CBW76970.1"/>
    <property type="molecule type" value="Genomic_DNA"/>
</dbReference>
<name>E5AV46_MYCRK</name>
<feature type="coiled-coil region" evidence="1">
    <location>
        <begin position="175"/>
        <end position="202"/>
    </location>
</feature>
<keyword evidence="1" id="KW-0175">Coiled coil</keyword>
<gene>
    <name evidence="2" type="ordered locus">RBRH_01856</name>
</gene>
<evidence type="ECO:0000313" key="3">
    <source>
        <dbReference type="Proteomes" id="UP000007437"/>
    </source>
</evidence>
<proteinExistence type="predicted"/>
<dbReference type="AlphaFoldDB" id="E5AV46"/>